<dbReference type="Gene3D" id="3.40.50.1240">
    <property type="entry name" value="Phosphoglycerate mutase-like"/>
    <property type="match status" value="1"/>
</dbReference>
<organism evidence="4 5">
    <name type="scientific">Penstemon smallii</name>
    <dbReference type="NCBI Taxonomy" id="265156"/>
    <lineage>
        <taxon>Eukaryota</taxon>
        <taxon>Viridiplantae</taxon>
        <taxon>Streptophyta</taxon>
        <taxon>Embryophyta</taxon>
        <taxon>Tracheophyta</taxon>
        <taxon>Spermatophyta</taxon>
        <taxon>Magnoliopsida</taxon>
        <taxon>eudicotyledons</taxon>
        <taxon>Gunneridae</taxon>
        <taxon>Pentapetalae</taxon>
        <taxon>asterids</taxon>
        <taxon>lamiids</taxon>
        <taxon>Lamiales</taxon>
        <taxon>Plantaginaceae</taxon>
        <taxon>Cheloneae</taxon>
        <taxon>Penstemon</taxon>
    </lineage>
</organism>
<comment type="caution">
    <text evidence="4">The sequence shown here is derived from an EMBL/GenBank/DDBJ whole genome shotgun (WGS) entry which is preliminary data.</text>
</comment>
<dbReference type="PANTHER" id="PTHR48100">
    <property type="entry name" value="BROAD-SPECIFICITY PHOSPHATASE YOR283W-RELATED"/>
    <property type="match status" value="1"/>
</dbReference>
<dbReference type="EMBL" id="JBJXBP010000001">
    <property type="protein sequence ID" value="KAL3851316.1"/>
    <property type="molecule type" value="Genomic_DNA"/>
</dbReference>
<evidence type="ECO:0000256" key="1">
    <source>
        <dbReference type="ARBA" id="ARBA00038362"/>
    </source>
</evidence>
<dbReference type="SMART" id="SM00855">
    <property type="entry name" value="PGAM"/>
    <property type="match status" value="1"/>
</dbReference>
<feature type="binding site" evidence="3">
    <location>
        <begin position="86"/>
        <end position="93"/>
    </location>
    <ligand>
        <name>substrate</name>
    </ligand>
</feature>
<evidence type="ECO:0000256" key="2">
    <source>
        <dbReference type="PIRSR" id="PIRSR613078-1"/>
    </source>
</evidence>
<accession>A0ABD3UP67</accession>
<evidence type="ECO:0008006" key="6">
    <source>
        <dbReference type="Google" id="ProtNLM"/>
    </source>
</evidence>
<dbReference type="Proteomes" id="UP001634393">
    <property type="component" value="Unassembled WGS sequence"/>
</dbReference>
<reference evidence="4 5" key="1">
    <citation type="submission" date="2024-12" db="EMBL/GenBank/DDBJ databases">
        <title>The unique morphological basis and parallel evolutionary history of personate flowers in Penstemon.</title>
        <authorList>
            <person name="Depatie T.H."/>
            <person name="Wessinger C.A."/>
        </authorList>
    </citation>
    <scope>NUCLEOTIDE SEQUENCE [LARGE SCALE GENOMIC DNA]</scope>
    <source>
        <strain evidence="4">WTNN_2</strain>
        <tissue evidence="4">Leaf</tissue>
    </source>
</reference>
<keyword evidence="5" id="KW-1185">Reference proteome</keyword>
<dbReference type="SUPFAM" id="SSF53254">
    <property type="entry name" value="Phosphoglycerate mutase-like"/>
    <property type="match status" value="1"/>
</dbReference>
<gene>
    <name evidence="4" type="ORF">ACJIZ3_013198</name>
</gene>
<dbReference type="AlphaFoldDB" id="A0ABD3UP67"/>
<evidence type="ECO:0000313" key="4">
    <source>
        <dbReference type="EMBL" id="KAL3851316.1"/>
    </source>
</evidence>
<evidence type="ECO:0000313" key="5">
    <source>
        <dbReference type="Proteomes" id="UP001634393"/>
    </source>
</evidence>
<proteinExistence type="inferred from homology"/>
<dbReference type="InterPro" id="IPR029033">
    <property type="entry name" value="His_PPase_superfam"/>
</dbReference>
<dbReference type="InterPro" id="IPR013078">
    <property type="entry name" value="His_Pase_superF_clade-1"/>
</dbReference>
<dbReference type="Pfam" id="PF00300">
    <property type="entry name" value="His_Phos_1"/>
    <property type="match status" value="1"/>
</dbReference>
<dbReference type="CDD" id="cd07067">
    <property type="entry name" value="HP_PGM_like"/>
    <property type="match status" value="1"/>
</dbReference>
<dbReference type="InterPro" id="IPR050275">
    <property type="entry name" value="PGM_Phosphatase"/>
</dbReference>
<feature type="active site" description="Tele-phosphohistidine intermediate" evidence="2">
    <location>
        <position position="87"/>
    </location>
</feature>
<name>A0ABD3UP67_9LAMI</name>
<sequence>MSLLSPLLSKSTVIQESRKYPMIHTSCPPLPILCSSSAPDRSITTTETFWERNGLLSGGAYDFEKATTSVSEKLLLSSPKKVTLVRHGLSSWNKEGRVQGSSNLSVLTEAGVAQAVRCQKALAEMHFDQCFSSPISRAKSTAEILWRGREQPLVYLDSLKEAHLYFLEGMTNVDARKIYPNEFTKWREDPVNFCVNGVYPVQKLWEIAREAWVEILYTSGENFLVVTHKSILRALICTALGLGPERFRAIDINNGGLSVFSFNKRGEAMLQSLNMTAHMYTDHTYHY</sequence>
<evidence type="ECO:0000256" key="3">
    <source>
        <dbReference type="PIRSR" id="PIRSR613078-2"/>
    </source>
</evidence>
<comment type="similarity">
    <text evidence="1">Belongs to the phosphoglycerate mutase family.</text>
</comment>
<feature type="binding site" evidence="3">
    <location>
        <position position="137"/>
    </location>
    <ligand>
        <name>substrate</name>
    </ligand>
</feature>
<feature type="active site" description="Proton donor/acceptor" evidence="2">
    <location>
        <position position="161"/>
    </location>
</feature>
<protein>
    <recommendedName>
        <fullName evidence="6">2-carboxy-D-arabinitol-1-phosphatase</fullName>
    </recommendedName>
</protein>
<dbReference type="PANTHER" id="PTHR48100:SF27">
    <property type="entry name" value="OS01G0237100 PROTEIN"/>
    <property type="match status" value="1"/>
</dbReference>